<keyword evidence="5 7" id="KW-0472">Membrane</keyword>
<feature type="transmembrane region" description="Helical" evidence="7">
    <location>
        <begin position="1039"/>
        <end position="1062"/>
    </location>
</feature>
<dbReference type="InterPro" id="IPR002859">
    <property type="entry name" value="PKD/REJ-like"/>
</dbReference>
<evidence type="ECO:0000313" key="11">
    <source>
        <dbReference type="Proteomes" id="UP000606786"/>
    </source>
</evidence>
<accession>A0A811V4Q4</accession>
<evidence type="ECO:0000256" key="1">
    <source>
        <dbReference type="ARBA" id="ARBA00004370"/>
    </source>
</evidence>
<dbReference type="PANTHER" id="PTHR46730">
    <property type="entry name" value="POLYCYSTIN-1"/>
    <property type="match status" value="1"/>
</dbReference>
<organism evidence="10 11">
    <name type="scientific">Ceratitis capitata</name>
    <name type="common">Mediterranean fruit fly</name>
    <name type="synonym">Tephritis capitata</name>
    <dbReference type="NCBI Taxonomy" id="7213"/>
    <lineage>
        <taxon>Eukaryota</taxon>
        <taxon>Metazoa</taxon>
        <taxon>Ecdysozoa</taxon>
        <taxon>Arthropoda</taxon>
        <taxon>Hexapoda</taxon>
        <taxon>Insecta</taxon>
        <taxon>Pterygota</taxon>
        <taxon>Neoptera</taxon>
        <taxon>Endopterygota</taxon>
        <taxon>Diptera</taxon>
        <taxon>Brachycera</taxon>
        <taxon>Muscomorpha</taxon>
        <taxon>Tephritoidea</taxon>
        <taxon>Tephritidae</taxon>
        <taxon>Ceratitis</taxon>
        <taxon>Ceratitis</taxon>
    </lineage>
</organism>
<evidence type="ECO:0000259" key="9">
    <source>
        <dbReference type="Pfam" id="PF02010"/>
    </source>
</evidence>
<name>A0A811V4Q4_CERCA</name>
<keyword evidence="2 7" id="KW-0812">Transmembrane</keyword>
<feature type="transmembrane region" description="Helical" evidence="7">
    <location>
        <begin position="999"/>
        <end position="1018"/>
    </location>
</feature>
<reference evidence="10" key="1">
    <citation type="submission" date="2020-11" db="EMBL/GenBank/DDBJ databases">
        <authorList>
            <person name="Whitehead M."/>
        </authorList>
    </citation>
    <scope>NUCLEOTIDE SEQUENCE</scope>
    <source>
        <strain evidence="10">EGII</strain>
    </source>
</reference>
<keyword evidence="3" id="KW-0677">Repeat</keyword>
<dbReference type="OrthoDB" id="2121937at2759"/>
<dbReference type="AlphaFoldDB" id="A0A811V4Q4"/>
<dbReference type="Pfam" id="PF01477">
    <property type="entry name" value="PLAT"/>
    <property type="match status" value="1"/>
</dbReference>
<dbReference type="InterPro" id="IPR001024">
    <property type="entry name" value="PLAT/LH2_dom"/>
</dbReference>
<evidence type="ECO:0000256" key="4">
    <source>
        <dbReference type="ARBA" id="ARBA00022989"/>
    </source>
</evidence>
<keyword evidence="11" id="KW-1185">Reference proteome</keyword>
<feature type="domain" description="PKD/REJ-like" evidence="9">
    <location>
        <begin position="116"/>
        <end position="431"/>
    </location>
</feature>
<comment type="subcellular location">
    <subcellularLocation>
        <location evidence="1">Membrane</location>
    </subcellularLocation>
</comment>
<dbReference type="Proteomes" id="UP000606786">
    <property type="component" value="Unassembled WGS sequence"/>
</dbReference>
<evidence type="ECO:0000256" key="6">
    <source>
        <dbReference type="SAM" id="MobiDB-lite"/>
    </source>
</evidence>
<gene>
    <name evidence="10" type="ORF">CCAP1982_LOCUS13725</name>
</gene>
<dbReference type="PANTHER" id="PTHR46730:SF1">
    <property type="entry name" value="PLAT DOMAIN-CONTAINING PROTEIN"/>
    <property type="match status" value="1"/>
</dbReference>
<comment type="caution">
    <text evidence="10">The sequence shown here is derived from an EMBL/GenBank/DDBJ whole genome shotgun (WGS) entry which is preliminary data.</text>
</comment>
<evidence type="ECO:0000256" key="7">
    <source>
        <dbReference type="SAM" id="Phobius"/>
    </source>
</evidence>
<dbReference type="Gene3D" id="2.60.60.20">
    <property type="entry name" value="PLAT/LH2 domain"/>
    <property type="match status" value="1"/>
</dbReference>
<keyword evidence="4 7" id="KW-1133">Transmembrane helix</keyword>
<feature type="compositionally biased region" description="Basic and acidic residues" evidence="6">
    <location>
        <begin position="919"/>
        <end position="935"/>
    </location>
</feature>
<evidence type="ECO:0000259" key="8">
    <source>
        <dbReference type="Pfam" id="PF01477"/>
    </source>
</evidence>
<sequence>MTRQDLCTYCKCVHGQYPDEPIWIDVSKRTEIAVLGHSCGRQVTYTWKAVGGSGGMFKNLVDLGTTEVPRVNWLPFAYSVRPDQQGKSNRIIVTKSDGRTTGQCVCHIDFVNLEVYSHIDGARIISIGSDQTVELDGSSSRDYSQPKDRQKYTFEWRCVPVENDMENTYCKEGNIMSTSAKVSIDGRQLAVTGLYKVMLRTKSPITGNTAGDHIYIRVEFGTKIPLLIMCYRNCLDYYYNEGESIFLHVDCIGGCGKKRTFYFEIDDKFVTSNHDGFLRFKAPMAVTFKFNVTLIADGIDSVAIAPFYRNEPPAGGSCAVTPEKGVPGDTLFEVSCRNWTDENLPIYYVLKAGNLLYDRTTDPNWEVYVPQVTAMSLRICDNRDACSNAEVPLELEAVVIPKGLENVKAYMENYTNNVEKLLEGGQYARAVVKAALMMKDQPLDVIKYVLNGFQNFNANSVPDVRQLSTMTSQLIEPMGNLTSEKLDVINGLLDKISRGFGEIIGSDAVRECIRSFDLLHDIGLASSLIVHKGDEEFIVDKLSIQMTTSGIIDNAPLTLVSADYLTTAFLSKPLLQEMQKQLKGREMKMQVVSFRENPCWWYPTEHPITTAVFSLSVFSEKDSNLLISEITAPLKLEMLQQRWPKEPPLIRGQVYAVDEMPIYQVRAPEGAALICGKLPNEKEVRESGERVMSGAVKGVTRYAAVNSGGKVDWCYVALIAARHVILTTEAHYAFTIEIQECLSWNLNLVRPTWHNKGGITSVDVAGADNISCLCYHMSIFPDAHTTAQPRKCHQRLYTELNENERNDISRIALHITTGGQWTAASSANILITPTGGQTYTITQNPERPFLKPHTTCVLELPIRASELDGPLLISQDKNGRYPSWYCDSITVVNLANGEKRHCSVRKWIGRTPVSVLPDKVEREQQVRDNSDVSGREDEDEDDDKEMQAQSKSALRAEKWQKFKTAYHDIFMAWFLFQPLFGSWQYGTVDANRSVRSCIWIAKFAVLLLLVLYFGETNLNNYEAERFEYEFLIRLIDGRLVLFLFGCYFITLALELLLLFIVYPGFWKNCCQPDKAKEKKDSEREREKKEKIIRNQIQQAIMMMNKATR</sequence>
<evidence type="ECO:0000256" key="2">
    <source>
        <dbReference type="ARBA" id="ARBA00022692"/>
    </source>
</evidence>
<proteinExistence type="predicted"/>
<evidence type="ECO:0000313" key="10">
    <source>
        <dbReference type="EMBL" id="CAD7005365.1"/>
    </source>
</evidence>
<dbReference type="GO" id="GO:0005261">
    <property type="term" value="F:monoatomic cation channel activity"/>
    <property type="evidence" value="ECO:0007669"/>
    <property type="project" value="TreeGrafter"/>
</dbReference>
<dbReference type="GO" id="GO:0006816">
    <property type="term" value="P:calcium ion transport"/>
    <property type="evidence" value="ECO:0007669"/>
    <property type="project" value="TreeGrafter"/>
</dbReference>
<dbReference type="InterPro" id="IPR036392">
    <property type="entry name" value="PLAT/LH2_dom_sf"/>
</dbReference>
<protein>
    <submittedName>
        <fullName evidence="10">(Mediterranean fruit fly) hypothetical protein</fullName>
    </submittedName>
</protein>
<dbReference type="Pfam" id="PF02010">
    <property type="entry name" value="REJ"/>
    <property type="match status" value="1"/>
</dbReference>
<feature type="region of interest" description="Disordered" evidence="6">
    <location>
        <begin position="919"/>
        <end position="947"/>
    </location>
</feature>
<evidence type="ECO:0000256" key="3">
    <source>
        <dbReference type="ARBA" id="ARBA00022737"/>
    </source>
</evidence>
<dbReference type="SUPFAM" id="SSF49723">
    <property type="entry name" value="Lipase/lipooxygenase domain (PLAT/LH2 domain)"/>
    <property type="match status" value="1"/>
</dbReference>
<evidence type="ECO:0000256" key="5">
    <source>
        <dbReference type="ARBA" id="ARBA00023136"/>
    </source>
</evidence>
<dbReference type="EMBL" id="CAJHJT010000034">
    <property type="protein sequence ID" value="CAD7005365.1"/>
    <property type="molecule type" value="Genomic_DNA"/>
</dbReference>
<feature type="domain" description="PLAT" evidence="8">
    <location>
        <begin position="813"/>
        <end position="910"/>
    </location>
</feature>
<dbReference type="GO" id="GO:0005886">
    <property type="term" value="C:plasma membrane"/>
    <property type="evidence" value="ECO:0007669"/>
    <property type="project" value="TreeGrafter"/>
</dbReference>